<feature type="region of interest" description="Disordered" evidence="1">
    <location>
        <begin position="263"/>
        <end position="289"/>
    </location>
</feature>
<evidence type="ECO:0000313" key="2">
    <source>
        <dbReference type="EMBL" id="PVD25182.1"/>
    </source>
</evidence>
<name>A0A2T7NVI7_POMCA</name>
<evidence type="ECO:0000313" key="3">
    <source>
        <dbReference type="Proteomes" id="UP000245119"/>
    </source>
</evidence>
<dbReference type="EMBL" id="PZQS01000009">
    <property type="protein sequence ID" value="PVD25182.1"/>
    <property type="molecule type" value="Genomic_DNA"/>
</dbReference>
<reference evidence="2 3" key="1">
    <citation type="submission" date="2018-04" db="EMBL/GenBank/DDBJ databases">
        <title>The genome of golden apple snail Pomacea canaliculata provides insight into stress tolerance and invasive adaptation.</title>
        <authorList>
            <person name="Liu C."/>
            <person name="Liu B."/>
            <person name="Ren Y."/>
            <person name="Zhang Y."/>
            <person name="Wang H."/>
            <person name="Li S."/>
            <person name="Jiang F."/>
            <person name="Yin L."/>
            <person name="Zhang G."/>
            <person name="Qian W."/>
            <person name="Fan W."/>
        </authorList>
    </citation>
    <scope>NUCLEOTIDE SEQUENCE [LARGE SCALE GENOMIC DNA]</scope>
    <source>
        <strain evidence="2">SZHN2017</strain>
        <tissue evidence="2">Muscle</tissue>
    </source>
</reference>
<keyword evidence="3" id="KW-1185">Reference proteome</keyword>
<comment type="caution">
    <text evidence="2">The sequence shown here is derived from an EMBL/GenBank/DDBJ whole genome shotgun (WGS) entry which is preliminary data.</text>
</comment>
<evidence type="ECO:0000256" key="1">
    <source>
        <dbReference type="SAM" id="MobiDB-lite"/>
    </source>
</evidence>
<dbReference type="AlphaFoldDB" id="A0A2T7NVI7"/>
<protein>
    <submittedName>
        <fullName evidence="2">Uncharacterized protein</fullName>
    </submittedName>
</protein>
<proteinExistence type="predicted"/>
<dbReference type="Proteomes" id="UP000245119">
    <property type="component" value="Linkage Group LG9"/>
</dbReference>
<accession>A0A2T7NVI7</accession>
<sequence length="357" mass="40280">MSSLIKHSVYAATRAETCDEGNEATTVDDKLIGVSDWPVSGSRVSLEGGVGSMQAAAAQEYEQAEEVEGDENRDIHVSSDGTWMTVGFSSKVGVVTTIGMKNGKAWNPANRAGWGAGGTSRHMKVVNSSLESLHRIRVRNSLEAKLCSQKRSFVERDTAISNYRMQQARRTIIERQKRLVVYKLVIQKHPIKQRADYQAALNDDYSLHGLRHELRSMRDDIDPRTVRKRRIDKMVKTSYNRYMETVLRNREVIYSMFPVKEQRDVETKDEPTASNEGQQITDKEQGQGWTNSQFVAVSSGVSEPRQPLRGLAREAQEVTLHMMKENAWLKKADSLSRDCLTSSKEMNPRPVLPPINP</sequence>
<organism evidence="2 3">
    <name type="scientific">Pomacea canaliculata</name>
    <name type="common">Golden apple snail</name>
    <dbReference type="NCBI Taxonomy" id="400727"/>
    <lineage>
        <taxon>Eukaryota</taxon>
        <taxon>Metazoa</taxon>
        <taxon>Spiralia</taxon>
        <taxon>Lophotrochozoa</taxon>
        <taxon>Mollusca</taxon>
        <taxon>Gastropoda</taxon>
        <taxon>Caenogastropoda</taxon>
        <taxon>Architaenioglossa</taxon>
        <taxon>Ampullarioidea</taxon>
        <taxon>Ampullariidae</taxon>
        <taxon>Pomacea</taxon>
    </lineage>
</organism>
<gene>
    <name evidence="2" type="ORF">C0Q70_15680</name>
</gene>
<dbReference type="OrthoDB" id="6110747at2759"/>